<feature type="domain" description="SF3 helicase" evidence="4">
    <location>
        <begin position="677"/>
        <end position="838"/>
    </location>
</feature>
<accession>A0A6C0CMK4</accession>
<dbReference type="EMBL" id="MN739462">
    <property type="protein sequence ID" value="QHT06016.1"/>
    <property type="molecule type" value="Genomic_DNA"/>
</dbReference>
<name>A0A6C0CMK4_9ZZZZ</name>
<dbReference type="InterPro" id="IPR027417">
    <property type="entry name" value="P-loop_NTPase"/>
</dbReference>
<dbReference type="NCBIfam" id="TIGR01613">
    <property type="entry name" value="primase_Cterm"/>
    <property type="match status" value="1"/>
</dbReference>
<evidence type="ECO:0000313" key="5">
    <source>
        <dbReference type="EMBL" id="QHT06016.1"/>
    </source>
</evidence>
<organism evidence="5">
    <name type="scientific">viral metagenome</name>
    <dbReference type="NCBI Taxonomy" id="1070528"/>
    <lineage>
        <taxon>unclassified sequences</taxon>
        <taxon>metagenomes</taxon>
        <taxon>organismal metagenomes</taxon>
    </lineage>
</organism>
<dbReference type="InterPro" id="IPR014015">
    <property type="entry name" value="Helicase_SF3_DNA-vir"/>
</dbReference>
<proteinExistence type="predicted"/>
<keyword evidence="1" id="KW-0547">Nucleotide-binding</keyword>
<dbReference type="PROSITE" id="PS51206">
    <property type="entry name" value="SF3_HELICASE_1"/>
    <property type="match status" value="1"/>
</dbReference>
<keyword evidence="3" id="KW-0067">ATP-binding</keyword>
<protein>
    <recommendedName>
        <fullName evidence="4">SF3 helicase domain-containing protein</fullName>
    </recommendedName>
</protein>
<dbReference type="InterPro" id="IPR006500">
    <property type="entry name" value="Helicase_put_C_phage/plasmid"/>
</dbReference>
<dbReference type="Gene3D" id="3.40.50.300">
    <property type="entry name" value="P-loop containing nucleotide triphosphate hydrolases"/>
    <property type="match status" value="1"/>
</dbReference>
<reference evidence="5" key="1">
    <citation type="journal article" date="2020" name="Nature">
        <title>Giant virus diversity and host interactions through global metagenomics.</title>
        <authorList>
            <person name="Schulz F."/>
            <person name="Roux S."/>
            <person name="Paez-Espino D."/>
            <person name="Jungbluth S."/>
            <person name="Walsh D.A."/>
            <person name="Denef V.J."/>
            <person name="McMahon K.D."/>
            <person name="Konstantinidis K.T."/>
            <person name="Eloe-Fadrosh E.A."/>
            <person name="Kyrpides N.C."/>
            <person name="Woyke T."/>
        </authorList>
    </citation>
    <scope>NUCLEOTIDE SEQUENCE</scope>
    <source>
        <strain evidence="5">GVMAG-M-3300021425-14</strain>
    </source>
</reference>
<dbReference type="Pfam" id="PF08707">
    <property type="entry name" value="PriCT_2"/>
    <property type="match status" value="1"/>
</dbReference>
<evidence type="ECO:0000256" key="2">
    <source>
        <dbReference type="ARBA" id="ARBA00022801"/>
    </source>
</evidence>
<dbReference type="PANTHER" id="PTHR35372:SF2">
    <property type="entry name" value="SF3 HELICASE DOMAIN-CONTAINING PROTEIN"/>
    <property type="match status" value="1"/>
</dbReference>
<dbReference type="InterPro" id="IPR051620">
    <property type="entry name" value="ORF904-like_C"/>
</dbReference>
<dbReference type="GO" id="GO:0005524">
    <property type="term" value="F:ATP binding"/>
    <property type="evidence" value="ECO:0007669"/>
    <property type="project" value="UniProtKB-KW"/>
</dbReference>
<dbReference type="InterPro" id="IPR056443">
    <property type="entry name" value="AEP_C962R"/>
</dbReference>
<dbReference type="Pfam" id="PF08706">
    <property type="entry name" value="D5_N"/>
    <property type="match status" value="1"/>
</dbReference>
<sequence length="977" mass="114401">MPKFDNILKSYKRKGNVSITHTRIPHKKNEDGKLPLNGYGGSYHVAIDVLKKFHDQYYDAVIKGKRDEYLTEKQLVNGGPILEDFDFRYSNEIDYRVHNEEHIDDLISLYMEKLLEIYDMKPGTSFPIYLCEKKNVNMLDDVTKDGIHMTIGIKSDRVVRAILRELILEDISLVFEELDLQNSYEEVLDSGINKGSTNWQMYGSKKPLNEPYQLVYNYEITINDPDAEDGLYEIERKSNKMTKELFYKLSAQYDKHIEYKLKENMMDLYNKMKKSGGPKNIKIKKSSIKKYSANTGNSKSEAYKDITSEEELDEAIEEWFSQINADDYVLYETHKFLMILDKTYYCDYHKWIKVGLALHNIKLKHTFHDQHGRMFLSWMKFSSQWKNFDWENDIQQHWQTWSNFAYQEKGEGLTEKSIMWWAKESNKLRYKEIKNDTVDYYIQKSQSYGKTAHDIAMVAYQLYKDKFRCVSIKRNEWYEYKNGRWKPLDRGTTLRKLLSTEISNIYSRKTWEEKEKLTAIADQTNEPDEINIAGVSYNNSTEGQQQEEINNLKSKNQNTKTPMDQAVNTLMKKIHALSDISVMLKQTSSKNNIMTECCELFYEEGFEEKLDANPMLFCCPNGVIDFENKVFRPGRAEDYCSLCNNLPYKKPEENTEEDNMYIESVNTFMAQLFPNEELKQYMWEHLATGLIGTNDNQTFNIYNGCGRNGKSVLVKFMEKILGDYKGSVPLQYITQKRPQAGAASPDIAALKGVRYAVIQEPQKGAPLNEGIMKELTGGDEITARKLFSDIIRFTPQFSLCVCTNHLFDIKSNDDGTWRRIRVCEFISKFVAKPSKKEEDYEFLIDKKLEADKLDKWKHMFLQMLVQVGFKSGGIVNDCDAVLEQGKKYRKKQDYFSEYFEERIIKAEEETMLIGKSELIDDFKNWFSENHGKNIPKGQELYEFLNKKIGAYKKKGWWGYKINYQNEDSSELTANAIE</sequence>
<dbReference type="PANTHER" id="PTHR35372">
    <property type="entry name" value="ATP BINDING PROTEIN-RELATED"/>
    <property type="match status" value="1"/>
</dbReference>
<keyword evidence="2" id="KW-0378">Hydrolase</keyword>
<dbReference type="GO" id="GO:0016817">
    <property type="term" value="F:hydrolase activity, acting on acid anhydrides"/>
    <property type="evidence" value="ECO:0007669"/>
    <property type="project" value="InterPro"/>
</dbReference>
<evidence type="ECO:0000256" key="1">
    <source>
        <dbReference type="ARBA" id="ARBA00022741"/>
    </source>
</evidence>
<dbReference type="InterPro" id="IPR014819">
    <property type="entry name" value="PriCT_2"/>
</dbReference>
<dbReference type="InterPro" id="IPR014818">
    <property type="entry name" value="Phage/plasmid_primase_P4_C"/>
</dbReference>
<dbReference type="Pfam" id="PF23162">
    <property type="entry name" value="AEP_C962R"/>
    <property type="match status" value="1"/>
</dbReference>
<evidence type="ECO:0000259" key="4">
    <source>
        <dbReference type="PROSITE" id="PS51206"/>
    </source>
</evidence>
<evidence type="ECO:0000256" key="3">
    <source>
        <dbReference type="ARBA" id="ARBA00022840"/>
    </source>
</evidence>
<dbReference type="AlphaFoldDB" id="A0A6C0CMK4"/>